<name>A0A2P5FUX6_TREOI</name>
<dbReference type="EMBL" id="JXTC01000007">
    <property type="protein sequence ID" value="POO01593.1"/>
    <property type="molecule type" value="Genomic_DNA"/>
</dbReference>
<keyword evidence="3" id="KW-1185">Reference proteome</keyword>
<feature type="compositionally biased region" description="Low complexity" evidence="1">
    <location>
        <begin position="305"/>
        <end position="337"/>
    </location>
</feature>
<proteinExistence type="predicted"/>
<feature type="region of interest" description="Disordered" evidence="1">
    <location>
        <begin position="440"/>
        <end position="477"/>
    </location>
</feature>
<dbReference type="InterPro" id="IPR045882">
    <property type="entry name" value="GPT1/2"/>
</dbReference>
<dbReference type="STRING" id="63057.A0A2P5FUX6"/>
<dbReference type="InParanoid" id="A0A2P5FUX6"/>
<accession>A0A2P5FUX6</accession>
<reference evidence="3" key="1">
    <citation type="submission" date="2016-06" db="EMBL/GenBank/DDBJ databases">
        <title>Parallel loss of symbiosis genes in relatives of nitrogen-fixing non-legume Parasponia.</title>
        <authorList>
            <person name="Van Velzen R."/>
            <person name="Holmer R."/>
            <person name="Bu F."/>
            <person name="Rutten L."/>
            <person name="Van Zeijl A."/>
            <person name="Liu W."/>
            <person name="Santuari L."/>
            <person name="Cao Q."/>
            <person name="Sharma T."/>
            <person name="Shen D."/>
            <person name="Roswanjaya Y."/>
            <person name="Wardhani T."/>
            <person name="Kalhor M.S."/>
            <person name="Jansen J."/>
            <person name="Van den Hoogen J."/>
            <person name="Gungor B."/>
            <person name="Hartog M."/>
            <person name="Hontelez J."/>
            <person name="Verver J."/>
            <person name="Yang W.-C."/>
            <person name="Schijlen E."/>
            <person name="Repin R."/>
            <person name="Schilthuizen M."/>
            <person name="Schranz E."/>
            <person name="Heidstra R."/>
            <person name="Miyata K."/>
            <person name="Fedorova E."/>
            <person name="Kohlen W."/>
            <person name="Bisseling T."/>
            <person name="Smit S."/>
            <person name="Geurts R."/>
        </authorList>
    </citation>
    <scope>NUCLEOTIDE SEQUENCE [LARGE SCALE GENOMIC DNA]</scope>
    <source>
        <strain evidence="3">cv. RG33-2</strain>
    </source>
</reference>
<evidence type="ECO:0000313" key="3">
    <source>
        <dbReference type="Proteomes" id="UP000237000"/>
    </source>
</evidence>
<dbReference type="OrthoDB" id="1931260at2759"/>
<dbReference type="FunCoup" id="A0A2P5FUX6">
    <property type="interactions" value="681"/>
</dbReference>
<sequence length="828" mass="88683">MEESGSKKDDVQVRRLSIIDFSSEDDSLLGLPSGFPQENQELRSIELFESVRDDKLVDFDGVTGQKELVPQPSECLEPERVRRNGKYNLRKSLAWDSAFFTCEGVLDAEELSSMTGVDKGEKQLLPGIEEEVHRSTDSISTLESDTLTLESNETNLFEDIRASIQKSSKAAVTADESGKVGSGVRETKTGNALRRVELASQPKMKPKVASKKPSIGMQNPGTLARQVSASPQFSQSSAVSGESTLSLMKRPKVQGKPIPSSTTLAKRASLGGNLLKMEKDKVKTAGRGAPVSKLPGSSRNVPRPTVSFKSSSVASSTATTTEATSSSFDSSTSTTSVKIGKSPSNSMRGKADTRTGNPRSSGSNPKTPSRISSVNKTGPGKSHISSQLMPFSKLSSSISPASSISDWSSESVSSISSLQQISCSSRDSIQSSCKRVSIDFDTPQSLDSENHVDDRSSIGRVTLPSASKPSGLRLPSPKIGFFDGVKSAVRTPKRSVQSHPIAPSNLPKIGAGGGSKTRGQIKAKLGKLNPERAVTNSTKPDAQRTSSNTKPKVSTSQEASKAATRISSALRKVESCHATSPEVKNDTPLKNGSENYLKAEEVGSGGDDIGLHDKDTGLAENNETVDVPKAEMTPENKCSAHKEDLKISPITGGHTAISDLSSISNLTNLTLPQEVTEHTKKEELSFMNDLHSSKKSNEKERSHFEDQIDCLTRQTKAMDIKGTQEMVLSDSFSSQQNLNGEDNVCAPKSSSHRELLVCVQEDSLINLSKPTLFPTTNENAAGKRIPFSVKDSLCNIGESFDVSKGLTVSEGEKNSQLPSSEEQLAEIV</sequence>
<evidence type="ECO:0000256" key="1">
    <source>
        <dbReference type="SAM" id="MobiDB-lite"/>
    </source>
</evidence>
<dbReference type="PANTHER" id="PTHR33737">
    <property type="entry name" value="OS05G0121800 PROTEIN"/>
    <property type="match status" value="1"/>
</dbReference>
<feature type="compositionally biased region" description="Polar residues" evidence="1">
    <location>
        <begin position="534"/>
        <end position="559"/>
    </location>
</feature>
<dbReference type="AlphaFoldDB" id="A0A2P5FUX6"/>
<feature type="compositionally biased region" description="Basic and acidic residues" evidence="1">
    <location>
        <begin position="691"/>
        <end position="705"/>
    </location>
</feature>
<organism evidence="2 3">
    <name type="scientific">Trema orientale</name>
    <name type="common">Charcoal tree</name>
    <name type="synonym">Celtis orientalis</name>
    <dbReference type="NCBI Taxonomy" id="63057"/>
    <lineage>
        <taxon>Eukaryota</taxon>
        <taxon>Viridiplantae</taxon>
        <taxon>Streptophyta</taxon>
        <taxon>Embryophyta</taxon>
        <taxon>Tracheophyta</taxon>
        <taxon>Spermatophyta</taxon>
        <taxon>Magnoliopsida</taxon>
        <taxon>eudicotyledons</taxon>
        <taxon>Gunneridae</taxon>
        <taxon>Pentapetalae</taxon>
        <taxon>rosids</taxon>
        <taxon>fabids</taxon>
        <taxon>Rosales</taxon>
        <taxon>Cannabaceae</taxon>
        <taxon>Trema</taxon>
    </lineage>
</organism>
<dbReference type="Proteomes" id="UP000237000">
    <property type="component" value="Unassembled WGS sequence"/>
</dbReference>
<dbReference type="GO" id="GO:0008017">
    <property type="term" value="F:microtubule binding"/>
    <property type="evidence" value="ECO:0007669"/>
    <property type="project" value="InterPro"/>
</dbReference>
<feature type="compositionally biased region" description="Polar residues" evidence="1">
    <location>
        <begin position="354"/>
        <end position="376"/>
    </location>
</feature>
<feature type="region of interest" description="Disordered" evidence="1">
    <location>
        <begin position="489"/>
        <end position="594"/>
    </location>
</feature>
<gene>
    <name evidence="2" type="ORF">TorRG33x02_023700</name>
</gene>
<feature type="region of interest" description="Disordered" evidence="1">
    <location>
        <begin position="202"/>
        <end position="388"/>
    </location>
</feature>
<evidence type="ECO:0000313" key="2">
    <source>
        <dbReference type="EMBL" id="POO01593.1"/>
    </source>
</evidence>
<comment type="caution">
    <text evidence="2">The sequence shown here is derived from an EMBL/GenBank/DDBJ whole genome shotgun (WGS) entry which is preliminary data.</text>
</comment>
<feature type="region of interest" description="Disordered" evidence="1">
    <location>
        <begin position="809"/>
        <end position="828"/>
    </location>
</feature>
<dbReference type="PANTHER" id="PTHR33737:SF2">
    <property type="entry name" value="OS12G0102700 PROTEIN"/>
    <property type="match status" value="1"/>
</dbReference>
<feature type="compositionally biased region" description="Polar residues" evidence="1">
    <location>
        <begin position="216"/>
        <end position="246"/>
    </location>
</feature>
<protein>
    <submittedName>
        <fullName evidence="2">Uncharacterized protein</fullName>
    </submittedName>
</protein>
<feature type="compositionally biased region" description="Basic and acidic residues" evidence="1">
    <location>
        <begin position="448"/>
        <end position="457"/>
    </location>
</feature>
<feature type="region of interest" description="Disordered" evidence="1">
    <location>
        <begin position="685"/>
        <end position="705"/>
    </location>
</feature>